<proteinExistence type="predicted"/>
<dbReference type="EMBL" id="PKPP01008287">
    <property type="protein sequence ID" value="PWA51099.1"/>
    <property type="molecule type" value="Genomic_DNA"/>
</dbReference>
<dbReference type="OrthoDB" id="408743at2759"/>
<protein>
    <submittedName>
        <fullName evidence="1">TauD/TfdA-like domain-containing protein</fullName>
    </submittedName>
</protein>
<dbReference type="AlphaFoldDB" id="A0A2U1LQ38"/>
<evidence type="ECO:0000313" key="2">
    <source>
        <dbReference type="Proteomes" id="UP000245207"/>
    </source>
</evidence>
<name>A0A2U1LQ38_ARTAN</name>
<dbReference type="Proteomes" id="UP000245207">
    <property type="component" value="Unassembled WGS sequence"/>
</dbReference>
<accession>A0A2U1LQ38</accession>
<comment type="caution">
    <text evidence="1">The sequence shown here is derived from an EMBL/GenBank/DDBJ whole genome shotgun (WGS) entry which is preliminary data.</text>
</comment>
<organism evidence="1 2">
    <name type="scientific">Artemisia annua</name>
    <name type="common">Sweet wormwood</name>
    <dbReference type="NCBI Taxonomy" id="35608"/>
    <lineage>
        <taxon>Eukaryota</taxon>
        <taxon>Viridiplantae</taxon>
        <taxon>Streptophyta</taxon>
        <taxon>Embryophyta</taxon>
        <taxon>Tracheophyta</taxon>
        <taxon>Spermatophyta</taxon>
        <taxon>Magnoliopsida</taxon>
        <taxon>eudicotyledons</taxon>
        <taxon>Gunneridae</taxon>
        <taxon>Pentapetalae</taxon>
        <taxon>asterids</taxon>
        <taxon>campanulids</taxon>
        <taxon>Asterales</taxon>
        <taxon>Asteraceae</taxon>
        <taxon>Asteroideae</taxon>
        <taxon>Anthemideae</taxon>
        <taxon>Artemisiinae</taxon>
        <taxon>Artemisia</taxon>
    </lineage>
</organism>
<sequence length="82" mass="9783">MTLKFELLAISGALTKWRKYQDLRGLDFPSKIFFFCEEEPGKREETPVNMSHITYEKMKKKAPIFRCTATVEWIDIYNCSRR</sequence>
<keyword evidence="2" id="KW-1185">Reference proteome</keyword>
<reference evidence="1 2" key="1">
    <citation type="journal article" date="2018" name="Mol. Plant">
        <title>The genome of Artemisia annua provides insight into the evolution of Asteraceae family and artemisinin biosynthesis.</title>
        <authorList>
            <person name="Shen Q."/>
            <person name="Zhang L."/>
            <person name="Liao Z."/>
            <person name="Wang S."/>
            <person name="Yan T."/>
            <person name="Shi P."/>
            <person name="Liu M."/>
            <person name="Fu X."/>
            <person name="Pan Q."/>
            <person name="Wang Y."/>
            <person name="Lv Z."/>
            <person name="Lu X."/>
            <person name="Zhang F."/>
            <person name="Jiang W."/>
            <person name="Ma Y."/>
            <person name="Chen M."/>
            <person name="Hao X."/>
            <person name="Li L."/>
            <person name="Tang Y."/>
            <person name="Lv G."/>
            <person name="Zhou Y."/>
            <person name="Sun X."/>
            <person name="Brodelius P.E."/>
            <person name="Rose J.K.C."/>
            <person name="Tang K."/>
        </authorList>
    </citation>
    <scope>NUCLEOTIDE SEQUENCE [LARGE SCALE GENOMIC DNA]</scope>
    <source>
        <strain evidence="2">cv. Huhao1</strain>
        <tissue evidence="1">Leaf</tissue>
    </source>
</reference>
<gene>
    <name evidence="1" type="ORF">CTI12_AA350730</name>
</gene>
<dbReference type="STRING" id="35608.A0A2U1LQ38"/>
<evidence type="ECO:0000313" key="1">
    <source>
        <dbReference type="EMBL" id="PWA51099.1"/>
    </source>
</evidence>